<keyword evidence="5" id="KW-0333">Golgi apparatus</keyword>
<evidence type="ECO:0000256" key="6">
    <source>
        <dbReference type="ARBA" id="ARBA00023136"/>
    </source>
</evidence>
<evidence type="ECO:0000256" key="2">
    <source>
        <dbReference type="ARBA" id="ARBA00022679"/>
    </source>
</evidence>
<proteinExistence type="predicted"/>
<keyword evidence="7" id="KW-0325">Glycoprotein</keyword>
<dbReference type="PANTHER" id="PTHR12137">
    <property type="entry name" value="CARBOHYDRATE SULFOTRANSFERASE"/>
    <property type="match status" value="1"/>
</dbReference>
<dbReference type="Pfam" id="PF03567">
    <property type="entry name" value="Sulfotransfer_2"/>
    <property type="match status" value="1"/>
</dbReference>
<dbReference type="RefSeq" id="WP_367723799.1">
    <property type="nucleotide sequence ID" value="NZ_JBFOCH010000063.1"/>
</dbReference>
<keyword evidence="2" id="KW-0808">Transferase</keyword>
<keyword evidence="4" id="KW-1133">Transmembrane helix</keyword>
<comment type="subcellular location">
    <subcellularLocation>
        <location evidence="1">Golgi apparatus membrane</location>
        <topology evidence="1">Single-pass type II membrane protein</topology>
    </subcellularLocation>
</comment>
<evidence type="ECO:0000256" key="4">
    <source>
        <dbReference type="ARBA" id="ARBA00022989"/>
    </source>
</evidence>
<evidence type="ECO:0000313" key="9">
    <source>
        <dbReference type="EMBL" id="MEW9806667.1"/>
    </source>
</evidence>
<evidence type="ECO:0000256" key="1">
    <source>
        <dbReference type="ARBA" id="ARBA00004323"/>
    </source>
</evidence>
<dbReference type="Proteomes" id="UP001556196">
    <property type="component" value="Unassembled WGS sequence"/>
</dbReference>
<dbReference type="InterPro" id="IPR027417">
    <property type="entry name" value="P-loop_NTPase"/>
</dbReference>
<accession>A0ABV3R181</accession>
<dbReference type="EMBL" id="JBFOCI010000003">
    <property type="protein sequence ID" value="MEW9806667.1"/>
    <property type="molecule type" value="Genomic_DNA"/>
</dbReference>
<sequence>MSGEGQVSKFAKEVVGLSMLAGRFGVRRVNWKAWKRITVCPSLGLAYNRIKKNANTTVVMLLREMETGAVESRKVAKDNSRNVRDLSFSEMSRVRDCRFFVVVRNPYSRVLSAFLNRFASSDGQRHGRFDLTPAGFAAFVDWLDHGGLDKNAHWDLQSKLMFLPLEKYDRVVRFENFKPEMLSLLQSRGLTPPPGRLDGLYPTDTNKRTSSDRRLQEFYDPRIAAVVARLYARDFDALDYSKVFPGTSS</sequence>
<gene>
    <name evidence="9" type="ORF">ABUE31_11790</name>
</gene>
<keyword evidence="6" id="KW-0472">Membrane</keyword>
<reference evidence="9 10" key="1">
    <citation type="submission" date="2024-06" db="EMBL/GenBank/DDBJ databases">
        <authorList>
            <person name="Tuo L."/>
        </authorList>
    </citation>
    <scope>NUCLEOTIDE SEQUENCE [LARGE SCALE GENOMIC DNA]</scope>
    <source>
        <strain evidence="9 10">ZMM04-5</strain>
    </source>
</reference>
<evidence type="ECO:0000256" key="7">
    <source>
        <dbReference type="ARBA" id="ARBA00023180"/>
    </source>
</evidence>
<dbReference type="InterPro" id="IPR018011">
    <property type="entry name" value="Carb_sulfotrans_8-10"/>
</dbReference>
<dbReference type="InterPro" id="IPR005331">
    <property type="entry name" value="Sulfotransferase"/>
</dbReference>
<feature type="region of interest" description="Disordered" evidence="8">
    <location>
        <begin position="193"/>
        <end position="212"/>
    </location>
</feature>
<name>A0ABV3R181_9HYPH</name>
<comment type="caution">
    <text evidence="9">The sequence shown here is derived from an EMBL/GenBank/DDBJ whole genome shotgun (WGS) entry which is preliminary data.</text>
</comment>
<keyword evidence="3" id="KW-0812">Transmembrane</keyword>
<evidence type="ECO:0000256" key="3">
    <source>
        <dbReference type="ARBA" id="ARBA00022692"/>
    </source>
</evidence>
<organism evidence="9 10">
    <name type="scientific">Mesorhizobium marinum</name>
    <dbReference type="NCBI Taxonomy" id="3228790"/>
    <lineage>
        <taxon>Bacteria</taxon>
        <taxon>Pseudomonadati</taxon>
        <taxon>Pseudomonadota</taxon>
        <taxon>Alphaproteobacteria</taxon>
        <taxon>Hyphomicrobiales</taxon>
        <taxon>Phyllobacteriaceae</taxon>
        <taxon>Mesorhizobium</taxon>
    </lineage>
</organism>
<dbReference type="SUPFAM" id="SSF52540">
    <property type="entry name" value="P-loop containing nucleoside triphosphate hydrolases"/>
    <property type="match status" value="1"/>
</dbReference>
<keyword evidence="10" id="KW-1185">Reference proteome</keyword>
<dbReference type="PANTHER" id="PTHR12137:SF54">
    <property type="entry name" value="CARBOHYDRATE SULFOTRANSFERASE"/>
    <property type="match status" value="1"/>
</dbReference>
<evidence type="ECO:0000256" key="8">
    <source>
        <dbReference type="SAM" id="MobiDB-lite"/>
    </source>
</evidence>
<protein>
    <submittedName>
        <fullName evidence="9">Sulfotransferase family 2 domain-containing protein</fullName>
    </submittedName>
</protein>
<evidence type="ECO:0000313" key="10">
    <source>
        <dbReference type="Proteomes" id="UP001556196"/>
    </source>
</evidence>
<evidence type="ECO:0000256" key="5">
    <source>
        <dbReference type="ARBA" id="ARBA00023034"/>
    </source>
</evidence>